<dbReference type="InterPro" id="IPR014718">
    <property type="entry name" value="GH-type_carb-bd"/>
</dbReference>
<dbReference type="Pfam" id="PF01263">
    <property type="entry name" value="Aldose_epim"/>
    <property type="match status" value="1"/>
</dbReference>
<dbReference type="SUPFAM" id="SSF74650">
    <property type="entry name" value="Galactose mutarotase-like"/>
    <property type="match status" value="1"/>
</dbReference>
<sequence length="354" mass="39049">MNVTPSTSLSLETGALRCDLRPDLGGAIAGLWLQGIPVLRSTPAAELTDVRQAGCFPLVPFSNRVGHARLQWLGQTYLLQPDTHGPHAIHGMGRLRPWQVTEQQPTRVVMTYRHTPDAAWPFAFEATQTIALESPQAERGGIVHAPDARVTITLALRNLSEQVAPVGLGLHPYFVKRTRSRIAFEATARWEMGDDMLPTHSHAAHGIDANCAFLDVDNCFEGWPGVVDLRDELLRVRTRSSVSRLVVYTREALPFIALEPVSHVNNAFALHTAARTAQSLGIRALESGQSYSTTTTWEIDRFFRRPPKRLRRLLHWGATAPTGQSPATLSLDGALGSWPQAHVVFFGVSEKVRV</sequence>
<evidence type="ECO:0000313" key="2">
    <source>
        <dbReference type="Proteomes" id="UP000461670"/>
    </source>
</evidence>
<dbReference type="Gene3D" id="2.70.98.10">
    <property type="match status" value="1"/>
</dbReference>
<dbReference type="GO" id="GO:0030246">
    <property type="term" value="F:carbohydrate binding"/>
    <property type="evidence" value="ECO:0007669"/>
    <property type="project" value="InterPro"/>
</dbReference>
<dbReference type="CDD" id="cd09021">
    <property type="entry name" value="Aldose_epim_Ec_YphB"/>
    <property type="match status" value="1"/>
</dbReference>
<evidence type="ECO:0000313" key="1">
    <source>
        <dbReference type="EMBL" id="KAF1021328.1"/>
    </source>
</evidence>
<accession>A0A7V8FP27</accession>
<dbReference type="GO" id="GO:0016853">
    <property type="term" value="F:isomerase activity"/>
    <property type="evidence" value="ECO:0007669"/>
    <property type="project" value="InterPro"/>
</dbReference>
<organism evidence="1 2">
    <name type="scientific">Paracidovorax wautersii</name>
    <dbReference type="NCBI Taxonomy" id="1177982"/>
    <lineage>
        <taxon>Bacteria</taxon>
        <taxon>Pseudomonadati</taxon>
        <taxon>Pseudomonadota</taxon>
        <taxon>Betaproteobacteria</taxon>
        <taxon>Burkholderiales</taxon>
        <taxon>Comamonadaceae</taxon>
        <taxon>Paracidovorax</taxon>
    </lineage>
</organism>
<name>A0A7V8FP27_9BURK</name>
<gene>
    <name evidence="1" type="primary">yphB_1</name>
    <name evidence="1" type="ORF">GAK30_01949</name>
</gene>
<comment type="caution">
    <text evidence="1">The sequence shown here is derived from an EMBL/GenBank/DDBJ whole genome shotgun (WGS) entry which is preliminary data.</text>
</comment>
<dbReference type="Proteomes" id="UP000461670">
    <property type="component" value="Unassembled WGS sequence"/>
</dbReference>
<dbReference type="InterPro" id="IPR008183">
    <property type="entry name" value="Aldose_1/G6P_1-epimerase"/>
</dbReference>
<dbReference type="EMBL" id="WNDQ01000023">
    <property type="protein sequence ID" value="KAF1021328.1"/>
    <property type="molecule type" value="Genomic_DNA"/>
</dbReference>
<proteinExistence type="predicted"/>
<dbReference type="GO" id="GO:0005975">
    <property type="term" value="P:carbohydrate metabolic process"/>
    <property type="evidence" value="ECO:0007669"/>
    <property type="project" value="InterPro"/>
</dbReference>
<evidence type="ECO:0008006" key="3">
    <source>
        <dbReference type="Google" id="ProtNLM"/>
    </source>
</evidence>
<reference evidence="2" key="1">
    <citation type="journal article" date="2020" name="MBio">
        <title>Horizontal gene transfer to a defensive symbiont with a reduced genome amongst a multipartite beetle microbiome.</title>
        <authorList>
            <person name="Waterworth S.C."/>
            <person name="Florez L.V."/>
            <person name="Rees E.R."/>
            <person name="Hertweck C."/>
            <person name="Kaltenpoth M."/>
            <person name="Kwan J.C."/>
        </authorList>
    </citation>
    <scope>NUCLEOTIDE SEQUENCE [LARGE SCALE GENOMIC DNA]</scope>
</reference>
<dbReference type="AlphaFoldDB" id="A0A7V8FP27"/>
<protein>
    <recommendedName>
        <fullName evidence="3">Aldose 1-epimerase</fullName>
    </recommendedName>
</protein>
<dbReference type="InterPro" id="IPR011013">
    <property type="entry name" value="Gal_mutarotase_sf_dom"/>
</dbReference>